<dbReference type="GO" id="GO:0006782">
    <property type="term" value="P:protoporphyrinogen IX biosynthetic process"/>
    <property type="evidence" value="ECO:0007669"/>
    <property type="project" value="UniProtKB-UniRule"/>
</dbReference>
<comment type="function">
    <text evidence="6 9">Catalyzes cyclization of the linear tetrapyrrole, hydroxymethylbilane, to the macrocyclic uroporphyrinogen III.</text>
</comment>
<proteinExistence type="inferred from homology"/>
<dbReference type="Pfam" id="PF02602">
    <property type="entry name" value="HEM4"/>
    <property type="match status" value="1"/>
</dbReference>
<organism evidence="11 12">
    <name type="scientific">Chitiniphilus eburneus</name>
    <dbReference type="NCBI Taxonomy" id="2571148"/>
    <lineage>
        <taxon>Bacteria</taxon>
        <taxon>Pseudomonadati</taxon>
        <taxon>Pseudomonadota</taxon>
        <taxon>Betaproteobacteria</taxon>
        <taxon>Neisseriales</taxon>
        <taxon>Chitinibacteraceae</taxon>
        <taxon>Chitiniphilus</taxon>
    </lineage>
</organism>
<keyword evidence="4 9" id="KW-0456">Lyase</keyword>
<evidence type="ECO:0000256" key="2">
    <source>
        <dbReference type="ARBA" id="ARBA00008133"/>
    </source>
</evidence>
<evidence type="ECO:0000256" key="9">
    <source>
        <dbReference type="RuleBase" id="RU366031"/>
    </source>
</evidence>
<dbReference type="InterPro" id="IPR003754">
    <property type="entry name" value="4pyrrol_synth_uPrphyn_synth"/>
</dbReference>
<dbReference type="UniPathway" id="UPA00251">
    <property type="reaction ID" value="UER00320"/>
</dbReference>
<feature type="domain" description="Tetrapyrrole biosynthesis uroporphyrinogen III synthase" evidence="10">
    <location>
        <begin position="20"/>
        <end position="233"/>
    </location>
</feature>
<evidence type="ECO:0000256" key="5">
    <source>
        <dbReference type="ARBA" id="ARBA00023244"/>
    </source>
</evidence>
<evidence type="ECO:0000256" key="7">
    <source>
        <dbReference type="ARBA" id="ARBA00040167"/>
    </source>
</evidence>
<evidence type="ECO:0000256" key="6">
    <source>
        <dbReference type="ARBA" id="ARBA00037589"/>
    </source>
</evidence>
<dbReference type="InterPro" id="IPR039793">
    <property type="entry name" value="UROS/Hem4"/>
</dbReference>
<evidence type="ECO:0000256" key="1">
    <source>
        <dbReference type="ARBA" id="ARBA00004772"/>
    </source>
</evidence>
<dbReference type="RefSeq" id="WP_136771941.1">
    <property type="nucleotide sequence ID" value="NZ_CP156074.1"/>
</dbReference>
<comment type="catalytic activity">
    <reaction evidence="8 9">
        <text>hydroxymethylbilane = uroporphyrinogen III + H2O</text>
        <dbReference type="Rhea" id="RHEA:18965"/>
        <dbReference type="ChEBI" id="CHEBI:15377"/>
        <dbReference type="ChEBI" id="CHEBI:57308"/>
        <dbReference type="ChEBI" id="CHEBI:57845"/>
        <dbReference type="EC" id="4.2.1.75"/>
    </reaction>
</comment>
<dbReference type="PANTHER" id="PTHR38042">
    <property type="entry name" value="UROPORPHYRINOGEN-III SYNTHASE, CHLOROPLASTIC"/>
    <property type="match status" value="1"/>
</dbReference>
<dbReference type="CDD" id="cd06578">
    <property type="entry name" value="HemD"/>
    <property type="match status" value="1"/>
</dbReference>
<comment type="caution">
    <text evidence="11">The sequence shown here is derived from an EMBL/GenBank/DDBJ whole genome shotgun (WGS) entry which is preliminary data.</text>
</comment>
<dbReference type="Gene3D" id="3.40.50.10090">
    <property type="match status" value="2"/>
</dbReference>
<dbReference type="EC" id="4.2.1.75" evidence="3 9"/>
<dbReference type="InterPro" id="IPR036108">
    <property type="entry name" value="4pyrrol_syn_uPrphyn_synt_sf"/>
</dbReference>
<dbReference type="GO" id="GO:0004852">
    <property type="term" value="F:uroporphyrinogen-III synthase activity"/>
    <property type="evidence" value="ECO:0007669"/>
    <property type="project" value="UniProtKB-UniRule"/>
</dbReference>
<sequence length="255" mass="27073">MTGPLANRRIWVTRPQAQADALVAALRAQGATAVRLPLLEIAPPADPAILDATLDDLPRAALAIFVSPSALDAVFARLDRPWPAQVTAAVVGPGSAARARALGIDRVIAPPERYDSAGLLAELDRLGGWQDRRAILFRGDGGRDDLPVGLRERGLDLTVVAAYRRLPPAFDVERLWRELAAGCDGAVISSSEAAQHLFALGGDATRERLQSLLYFAPHPRIIAALAEQGAHAVLTQAGDAGIVDTLCRHFAGQIN</sequence>
<evidence type="ECO:0000313" key="11">
    <source>
        <dbReference type="EMBL" id="TJZ77465.1"/>
    </source>
</evidence>
<dbReference type="SUPFAM" id="SSF69618">
    <property type="entry name" value="HemD-like"/>
    <property type="match status" value="1"/>
</dbReference>
<evidence type="ECO:0000313" key="12">
    <source>
        <dbReference type="Proteomes" id="UP000310016"/>
    </source>
</evidence>
<dbReference type="Proteomes" id="UP000310016">
    <property type="component" value="Unassembled WGS sequence"/>
</dbReference>
<dbReference type="EMBL" id="SUMF01000002">
    <property type="protein sequence ID" value="TJZ77465.1"/>
    <property type="molecule type" value="Genomic_DNA"/>
</dbReference>
<evidence type="ECO:0000256" key="4">
    <source>
        <dbReference type="ARBA" id="ARBA00023239"/>
    </source>
</evidence>
<dbReference type="AlphaFoldDB" id="A0A4U0Q8F2"/>
<evidence type="ECO:0000256" key="3">
    <source>
        <dbReference type="ARBA" id="ARBA00013109"/>
    </source>
</evidence>
<evidence type="ECO:0000259" key="10">
    <source>
        <dbReference type="Pfam" id="PF02602"/>
    </source>
</evidence>
<reference evidence="11 12" key="1">
    <citation type="submission" date="2019-04" db="EMBL/GenBank/DDBJ databases">
        <title>Chitiniphilus eburnea sp. nov., a novel chitinolytic bacterium isolated from aquaculture sludge.</title>
        <authorList>
            <person name="Sheng M."/>
        </authorList>
    </citation>
    <scope>NUCLEOTIDE SEQUENCE [LARGE SCALE GENOMIC DNA]</scope>
    <source>
        <strain evidence="11 12">HX-2-15</strain>
    </source>
</reference>
<name>A0A4U0Q8F2_9NEIS</name>
<comment type="similarity">
    <text evidence="2 9">Belongs to the uroporphyrinogen-III synthase family.</text>
</comment>
<dbReference type="GO" id="GO:0006780">
    <property type="term" value="P:uroporphyrinogen III biosynthetic process"/>
    <property type="evidence" value="ECO:0007669"/>
    <property type="project" value="UniProtKB-UniRule"/>
</dbReference>
<dbReference type="OrthoDB" id="9787650at2"/>
<dbReference type="PANTHER" id="PTHR38042:SF1">
    <property type="entry name" value="UROPORPHYRINOGEN-III SYNTHASE, CHLOROPLASTIC"/>
    <property type="match status" value="1"/>
</dbReference>
<keyword evidence="5 9" id="KW-0627">Porphyrin biosynthesis</keyword>
<gene>
    <name evidence="11" type="ORF">FAZ21_03775</name>
</gene>
<keyword evidence="12" id="KW-1185">Reference proteome</keyword>
<protein>
    <recommendedName>
        <fullName evidence="7 9">Uroporphyrinogen-III synthase</fullName>
        <ecNumber evidence="3 9">4.2.1.75</ecNumber>
    </recommendedName>
</protein>
<evidence type="ECO:0000256" key="8">
    <source>
        <dbReference type="ARBA" id="ARBA00048617"/>
    </source>
</evidence>
<accession>A0A4U0Q8F2</accession>
<comment type="pathway">
    <text evidence="1 9">Porphyrin-containing compound metabolism; protoporphyrin-IX biosynthesis; coproporphyrinogen-III from 5-aminolevulinate: step 3/4.</text>
</comment>